<name>A0ACA9NET2_9GLOM</name>
<dbReference type="EMBL" id="CAJVPU010016433">
    <property type="protein sequence ID" value="CAG8653023.1"/>
    <property type="molecule type" value="Genomic_DNA"/>
</dbReference>
<evidence type="ECO:0000313" key="1">
    <source>
        <dbReference type="EMBL" id="CAG8653023.1"/>
    </source>
</evidence>
<gene>
    <name evidence="1" type="ORF">DHETER_LOCUS9391</name>
</gene>
<organism evidence="1 2">
    <name type="scientific">Dentiscutata heterogama</name>
    <dbReference type="NCBI Taxonomy" id="1316150"/>
    <lineage>
        <taxon>Eukaryota</taxon>
        <taxon>Fungi</taxon>
        <taxon>Fungi incertae sedis</taxon>
        <taxon>Mucoromycota</taxon>
        <taxon>Glomeromycotina</taxon>
        <taxon>Glomeromycetes</taxon>
        <taxon>Diversisporales</taxon>
        <taxon>Gigasporaceae</taxon>
        <taxon>Dentiscutata</taxon>
    </lineage>
</organism>
<dbReference type="Proteomes" id="UP000789702">
    <property type="component" value="Unassembled WGS sequence"/>
</dbReference>
<evidence type="ECO:0000313" key="2">
    <source>
        <dbReference type="Proteomes" id="UP000789702"/>
    </source>
</evidence>
<reference evidence="1" key="1">
    <citation type="submission" date="2021-06" db="EMBL/GenBank/DDBJ databases">
        <authorList>
            <person name="Kallberg Y."/>
            <person name="Tangrot J."/>
            <person name="Rosling A."/>
        </authorList>
    </citation>
    <scope>NUCLEOTIDE SEQUENCE</scope>
    <source>
        <strain evidence="1">IL203A</strain>
    </source>
</reference>
<feature type="non-terminal residue" evidence="1">
    <location>
        <position position="271"/>
    </location>
</feature>
<keyword evidence="2" id="KW-1185">Reference proteome</keyword>
<accession>A0ACA9NET2</accession>
<sequence length="271" mass="31383">MPVDSKEYANKETDYKKMNDHEISNKDIIPDVNKLLKKINYRSSFDDRIIDEEKMPMDYSNEVSSEKELDFFDNKILDNKEILDILDNNKILVDYNNEVPKEESDKVVDKALDIKQILPVNGEFASYFKNINKNIVKAAPIVILYNKYNVNILSSSISIFICEILNKYQGHWKLKSIKYSYKHPSEFAALKILETKLPIYKFFKNAKKHANKKISTNNSNKKGCKKQAVVSPSDDFNNLLNNTTISQSTSTKRGHKKKQQEEIIASLPLNY</sequence>
<protein>
    <submittedName>
        <fullName evidence="1">10791_t:CDS:1</fullName>
    </submittedName>
</protein>
<proteinExistence type="predicted"/>
<comment type="caution">
    <text evidence="1">The sequence shown here is derived from an EMBL/GenBank/DDBJ whole genome shotgun (WGS) entry which is preliminary data.</text>
</comment>